<dbReference type="AlphaFoldDB" id="A0A5J4RJB8"/>
<sequence length="65" mass="7722">MEKRKEIFYKSFIARCRGDTRKTDMSLWANVAPVKKFINLINRCSFPLAIARVEQYKKQINILKT</sequence>
<dbReference type="EMBL" id="SNRY01001143">
    <property type="protein sequence ID" value="KAA6333193.1"/>
    <property type="molecule type" value="Genomic_DNA"/>
</dbReference>
<accession>A0A5J4RJB8</accession>
<proteinExistence type="predicted"/>
<evidence type="ECO:0000313" key="1">
    <source>
        <dbReference type="EMBL" id="KAA6333193.1"/>
    </source>
</evidence>
<name>A0A5J4RJB8_9ZZZZ</name>
<organism evidence="1">
    <name type="scientific">termite gut metagenome</name>
    <dbReference type="NCBI Taxonomy" id="433724"/>
    <lineage>
        <taxon>unclassified sequences</taxon>
        <taxon>metagenomes</taxon>
        <taxon>organismal metagenomes</taxon>
    </lineage>
</organism>
<comment type="caution">
    <text evidence="1">The sequence shown here is derived from an EMBL/GenBank/DDBJ whole genome shotgun (WGS) entry which is preliminary data.</text>
</comment>
<reference evidence="1" key="1">
    <citation type="submission" date="2019-03" db="EMBL/GenBank/DDBJ databases">
        <title>Single cell metagenomics reveals metabolic interactions within the superorganism composed of flagellate Streblomastix strix and complex community of Bacteroidetes bacteria on its surface.</title>
        <authorList>
            <person name="Treitli S.C."/>
            <person name="Kolisko M."/>
            <person name="Husnik F."/>
            <person name="Keeling P."/>
            <person name="Hampl V."/>
        </authorList>
    </citation>
    <scope>NUCLEOTIDE SEQUENCE</scope>
    <source>
        <strain evidence="1">STM</strain>
    </source>
</reference>
<protein>
    <submittedName>
        <fullName evidence="1">Uncharacterized protein</fullName>
    </submittedName>
</protein>
<gene>
    <name evidence="1" type="ORF">EZS27_018367</name>
</gene>